<dbReference type="SMART" id="SM00248">
    <property type="entry name" value="ANK"/>
    <property type="match status" value="4"/>
</dbReference>
<dbReference type="PROSITE" id="PS50088">
    <property type="entry name" value="ANK_REPEAT"/>
    <property type="match status" value="2"/>
</dbReference>
<dbReference type="PANTHER" id="PTHR24173:SF74">
    <property type="entry name" value="ANKYRIN REPEAT DOMAIN-CONTAINING PROTEIN 16"/>
    <property type="match status" value="1"/>
</dbReference>
<reference evidence="5 6" key="1">
    <citation type="submission" date="2018-09" db="EMBL/GenBank/DDBJ databases">
        <authorList>
            <person name="Le Fleche-Mateos A."/>
        </authorList>
    </citation>
    <scope>NUCLEOTIDE SEQUENCE [LARGE SCALE GENOMIC DNA]</scope>
    <source>
        <strain evidence="5 6">DSM 27399</strain>
    </source>
</reference>
<gene>
    <name evidence="5" type="ORF">D6C13_24390</name>
</gene>
<name>A0A419N1Y6_9GAMM</name>
<organism evidence="5 6">
    <name type="scientific">Rahnella woolbedingensis</name>
    <dbReference type="NCBI Taxonomy" id="1510574"/>
    <lineage>
        <taxon>Bacteria</taxon>
        <taxon>Pseudomonadati</taxon>
        <taxon>Pseudomonadota</taxon>
        <taxon>Gammaproteobacteria</taxon>
        <taxon>Enterobacterales</taxon>
        <taxon>Yersiniaceae</taxon>
        <taxon>Rahnella</taxon>
    </lineage>
</organism>
<dbReference type="SUPFAM" id="SSF48403">
    <property type="entry name" value="Ankyrin repeat"/>
    <property type="match status" value="1"/>
</dbReference>
<evidence type="ECO:0000313" key="5">
    <source>
        <dbReference type="EMBL" id="RJT32670.1"/>
    </source>
</evidence>
<feature type="signal peptide" evidence="4">
    <location>
        <begin position="1"/>
        <end position="34"/>
    </location>
</feature>
<evidence type="ECO:0000256" key="2">
    <source>
        <dbReference type="ARBA" id="ARBA00023043"/>
    </source>
</evidence>
<dbReference type="PROSITE" id="PS50297">
    <property type="entry name" value="ANK_REP_REGION"/>
    <property type="match status" value="1"/>
</dbReference>
<accession>A0A419N1Y6</accession>
<dbReference type="InterPro" id="IPR036770">
    <property type="entry name" value="Ankyrin_rpt-contain_sf"/>
</dbReference>
<feature type="repeat" description="ANK" evidence="3">
    <location>
        <begin position="68"/>
        <end position="100"/>
    </location>
</feature>
<dbReference type="InterPro" id="IPR002110">
    <property type="entry name" value="Ankyrin_rpt"/>
</dbReference>
<keyword evidence="1" id="KW-0677">Repeat</keyword>
<protein>
    <submittedName>
        <fullName evidence="5">Ankyrin repeat domain-containing protein</fullName>
    </submittedName>
</protein>
<dbReference type="AlphaFoldDB" id="A0A419N1Y6"/>
<sequence>MTEPACVSRQDKTMKIIKCAACFCFLFFVHSAMAALNPGVIDAARYGEVNILKKAVASGFDINQRDEHGYTLLILATYHGQYDTAKYLLSQGADPSLLDNHGRSALMGAAYKGDINAAKVLLSDPRTNINQQNEVGQTAGMYAALFGHRAFLSYMLKQGADLSLSDKQGNSAATLATQQGNTSLSGWITSQSK</sequence>
<keyword evidence="2 3" id="KW-0040">ANK repeat</keyword>
<dbReference type="OrthoDB" id="307920at2"/>
<evidence type="ECO:0000256" key="4">
    <source>
        <dbReference type="SAM" id="SignalP"/>
    </source>
</evidence>
<dbReference type="EMBL" id="RAHH01000050">
    <property type="protein sequence ID" value="RJT32670.1"/>
    <property type="molecule type" value="Genomic_DNA"/>
</dbReference>
<proteinExistence type="predicted"/>
<comment type="caution">
    <text evidence="5">The sequence shown here is derived from an EMBL/GenBank/DDBJ whole genome shotgun (WGS) entry which is preliminary data.</text>
</comment>
<evidence type="ECO:0000313" key="6">
    <source>
        <dbReference type="Proteomes" id="UP000284908"/>
    </source>
</evidence>
<evidence type="ECO:0000256" key="1">
    <source>
        <dbReference type="ARBA" id="ARBA00022737"/>
    </source>
</evidence>
<keyword evidence="4" id="KW-0732">Signal</keyword>
<dbReference type="Gene3D" id="1.25.40.20">
    <property type="entry name" value="Ankyrin repeat-containing domain"/>
    <property type="match status" value="1"/>
</dbReference>
<keyword evidence="6" id="KW-1185">Reference proteome</keyword>
<dbReference type="Pfam" id="PF12796">
    <property type="entry name" value="Ank_2"/>
    <property type="match status" value="1"/>
</dbReference>
<feature type="repeat" description="ANK" evidence="3">
    <location>
        <begin position="135"/>
        <end position="167"/>
    </location>
</feature>
<dbReference type="Proteomes" id="UP000284908">
    <property type="component" value="Unassembled WGS sequence"/>
</dbReference>
<evidence type="ECO:0000256" key="3">
    <source>
        <dbReference type="PROSITE-ProRule" id="PRU00023"/>
    </source>
</evidence>
<dbReference type="PANTHER" id="PTHR24173">
    <property type="entry name" value="ANKYRIN REPEAT CONTAINING"/>
    <property type="match status" value="1"/>
</dbReference>
<feature type="chain" id="PRO_5019050590" evidence="4">
    <location>
        <begin position="35"/>
        <end position="193"/>
    </location>
</feature>